<dbReference type="CDD" id="cd16345">
    <property type="entry name" value="LMWP_ArsC"/>
    <property type="match status" value="1"/>
</dbReference>
<dbReference type="InterPro" id="IPR036196">
    <property type="entry name" value="Ptyr_pPase_sf"/>
</dbReference>
<sequence>MAPDSFTVASAGTSPEGVDERTIAVLCKAGFDTSGLRSKSVDEFAGQTFDYVISLCDKAHQECKHWPHAGVLMAWDFPDPKESTDPLAFTRTLQEISERIRLFVLVHSKSPSVVAATLTPLEFYKALADETRLLSLLLITHERELCVCDLMAALDESQPKISRHLAHLRKSGILLDRRQGQWVYYRLHPELPEWSSNILRLTLEHNPDYLTMALKRLSATC</sequence>
<keyword evidence="3" id="KW-0238">DNA-binding</keyword>
<dbReference type="Pfam" id="PF01451">
    <property type="entry name" value="LMWPc"/>
    <property type="match status" value="1"/>
</dbReference>
<dbReference type="Gene3D" id="3.40.50.2300">
    <property type="match status" value="1"/>
</dbReference>
<dbReference type="PANTHER" id="PTHR43428:SF1">
    <property type="entry name" value="ARSENATE REDUCTASE"/>
    <property type="match status" value="1"/>
</dbReference>
<dbReference type="SUPFAM" id="SSF52788">
    <property type="entry name" value="Phosphotyrosine protein phosphatases I"/>
    <property type="match status" value="1"/>
</dbReference>
<evidence type="ECO:0000256" key="4">
    <source>
        <dbReference type="ARBA" id="ARBA00023163"/>
    </source>
</evidence>
<dbReference type="NCBIfam" id="NF007528">
    <property type="entry name" value="PRK10141.1"/>
    <property type="match status" value="1"/>
</dbReference>
<protein>
    <submittedName>
        <fullName evidence="6">ArsR family transcriptional regulator</fullName>
    </submittedName>
</protein>
<dbReference type="SMART" id="SM00226">
    <property type="entry name" value="LMWPc"/>
    <property type="match status" value="1"/>
</dbReference>
<evidence type="ECO:0000256" key="3">
    <source>
        <dbReference type="ARBA" id="ARBA00023125"/>
    </source>
</evidence>
<dbReference type="GO" id="GO:0046685">
    <property type="term" value="P:response to arsenic-containing substance"/>
    <property type="evidence" value="ECO:0007669"/>
    <property type="project" value="UniProtKB-KW"/>
</dbReference>
<dbReference type="Pfam" id="PF01022">
    <property type="entry name" value="HTH_5"/>
    <property type="match status" value="1"/>
</dbReference>
<dbReference type="InterPro" id="IPR023485">
    <property type="entry name" value="Ptyr_pPase"/>
</dbReference>
<organism evidence="6 7">
    <name type="scientific">Thalassolituus oleivorans MIL-1</name>
    <dbReference type="NCBI Taxonomy" id="1298593"/>
    <lineage>
        <taxon>Bacteria</taxon>
        <taxon>Pseudomonadati</taxon>
        <taxon>Pseudomonadota</taxon>
        <taxon>Gammaproteobacteria</taxon>
        <taxon>Oceanospirillales</taxon>
        <taxon>Oceanospirillaceae</taxon>
        <taxon>Thalassolituus</taxon>
    </lineage>
</organism>
<dbReference type="AlphaFoldDB" id="M5E3S3"/>
<dbReference type="PANTHER" id="PTHR43428">
    <property type="entry name" value="ARSENATE REDUCTASE"/>
    <property type="match status" value="1"/>
</dbReference>
<feature type="domain" description="HTH arsR-type" evidence="5">
    <location>
        <begin position="114"/>
        <end position="210"/>
    </location>
</feature>
<evidence type="ECO:0000313" key="7">
    <source>
        <dbReference type="Proteomes" id="UP000011866"/>
    </source>
</evidence>
<dbReference type="HOGENOM" id="CLU_1097818_0_0_6"/>
<gene>
    <name evidence="6" type="ORF">TOL_1745</name>
</gene>
<evidence type="ECO:0000313" key="6">
    <source>
        <dbReference type="EMBL" id="CCU72169.1"/>
    </source>
</evidence>
<keyword evidence="2" id="KW-0805">Transcription regulation</keyword>
<dbReference type="GO" id="GO:0003677">
    <property type="term" value="F:DNA binding"/>
    <property type="evidence" value="ECO:0007669"/>
    <property type="project" value="UniProtKB-KW"/>
</dbReference>
<proteinExistence type="predicted"/>
<dbReference type="FunFam" id="1.10.10.10:FF:000279">
    <property type="entry name" value="Transcriptional regulator, ArsR family"/>
    <property type="match status" value="1"/>
</dbReference>
<dbReference type="InterPro" id="IPR001845">
    <property type="entry name" value="HTH_ArsR_DNA-bd_dom"/>
</dbReference>
<keyword evidence="4" id="KW-0804">Transcription</keyword>
<dbReference type="GO" id="GO:0003700">
    <property type="term" value="F:DNA-binding transcription factor activity"/>
    <property type="evidence" value="ECO:0007669"/>
    <property type="project" value="InterPro"/>
</dbReference>
<dbReference type="CDD" id="cd00090">
    <property type="entry name" value="HTH_ARSR"/>
    <property type="match status" value="1"/>
</dbReference>
<dbReference type="Proteomes" id="UP000011866">
    <property type="component" value="Chromosome"/>
</dbReference>
<name>M5E3S3_9GAMM</name>
<evidence type="ECO:0000259" key="5">
    <source>
        <dbReference type="PROSITE" id="PS50987"/>
    </source>
</evidence>
<reference evidence="6 7" key="1">
    <citation type="journal article" date="2013" name="Genome Announc.">
        <title>Genome Sequence of Thalassolituus oleivorans MIL-1 (DSM 14913T).</title>
        <authorList>
            <person name="Golyshin P.N."/>
            <person name="Werner J."/>
            <person name="Chernikova T.N."/>
            <person name="Tran H."/>
            <person name="Ferrer M."/>
            <person name="Yakimov M.M."/>
            <person name="Teeling H."/>
            <person name="Golyshina O.V."/>
        </authorList>
    </citation>
    <scope>NUCLEOTIDE SEQUENCE [LARGE SCALE GENOMIC DNA]</scope>
    <source>
        <strain evidence="6 7">MIL-1</strain>
    </source>
</reference>
<accession>M5E3S3</accession>
<dbReference type="KEGG" id="tol:TOL_1745"/>
<evidence type="ECO:0000256" key="2">
    <source>
        <dbReference type="ARBA" id="ARBA00023015"/>
    </source>
</evidence>
<keyword evidence="7" id="KW-1185">Reference proteome</keyword>
<dbReference type="NCBIfam" id="NF033788">
    <property type="entry name" value="HTH_metalloreg"/>
    <property type="match status" value="1"/>
</dbReference>
<dbReference type="SUPFAM" id="SSF46785">
    <property type="entry name" value="Winged helix' DNA-binding domain"/>
    <property type="match status" value="1"/>
</dbReference>
<dbReference type="PROSITE" id="PS00846">
    <property type="entry name" value="HTH_ARSR_1"/>
    <property type="match status" value="1"/>
</dbReference>
<dbReference type="PROSITE" id="PS50987">
    <property type="entry name" value="HTH_ARSR_2"/>
    <property type="match status" value="1"/>
</dbReference>
<dbReference type="PATRIC" id="fig|1298593.3.peg.1671"/>
<evidence type="ECO:0000256" key="1">
    <source>
        <dbReference type="ARBA" id="ARBA00022849"/>
    </source>
</evidence>
<keyword evidence="1" id="KW-0059">Arsenical resistance</keyword>
<dbReference type="InterPro" id="IPR011991">
    <property type="entry name" value="ArsR-like_HTH"/>
</dbReference>
<dbReference type="InterPro" id="IPR036390">
    <property type="entry name" value="WH_DNA-bd_sf"/>
</dbReference>
<dbReference type="InterPro" id="IPR018334">
    <property type="entry name" value="ArsR_HTH"/>
</dbReference>
<dbReference type="InterPro" id="IPR036388">
    <property type="entry name" value="WH-like_DNA-bd_sf"/>
</dbReference>
<dbReference type="EMBL" id="HF680312">
    <property type="protein sequence ID" value="CCU72169.1"/>
    <property type="molecule type" value="Genomic_DNA"/>
</dbReference>
<dbReference type="PRINTS" id="PR00778">
    <property type="entry name" value="HTHARSR"/>
</dbReference>
<dbReference type="Gene3D" id="1.10.10.10">
    <property type="entry name" value="Winged helix-like DNA-binding domain superfamily/Winged helix DNA-binding domain"/>
    <property type="match status" value="1"/>
</dbReference>
<dbReference type="eggNOG" id="COG0640">
    <property type="taxonomic scope" value="Bacteria"/>
</dbReference>
<dbReference type="eggNOG" id="COG0394">
    <property type="taxonomic scope" value="Bacteria"/>
</dbReference>
<dbReference type="SMART" id="SM00418">
    <property type="entry name" value="HTH_ARSR"/>
    <property type="match status" value="1"/>
</dbReference>